<dbReference type="AlphaFoldDB" id="A0A7R9HQH8"/>
<reference evidence="2" key="1">
    <citation type="submission" date="2020-11" db="EMBL/GenBank/DDBJ databases">
        <authorList>
            <person name="Tran Van P."/>
        </authorList>
    </citation>
    <scope>NUCLEOTIDE SEQUENCE</scope>
</reference>
<name>A0A7R9HQH8_9NEOP</name>
<accession>A0A7R9HQH8</accession>
<evidence type="ECO:0000313" key="2">
    <source>
        <dbReference type="EMBL" id="CAD7430850.1"/>
    </source>
</evidence>
<gene>
    <name evidence="2" type="ORF">TMSB3V08_LOCUS7599</name>
</gene>
<proteinExistence type="predicted"/>
<feature type="region of interest" description="Disordered" evidence="1">
    <location>
        <begin position="44"/>
        <end position="69"/>
    </location>
</feature>
<sequence>MTNPQKWKAANIGPHYSLGSYYGPLDLKLTTHYTKDTKVAIHRRNEHESCDQNVSTEKLPRQESTNSPSFAHRLRGFRAPTRELCHVGGGTFCKSGSDPLQWPHCLRRHSRNRLDPRRRGDWSSIPVECNESVHPTEIRTSFSPSSAVELNTTSALANYATEAVHPTEIRTSISPSSAVGLNTTSALANYATKAGRNALLNIVFVGFLSNSITKVRIVRQEVATVAPCRDKRALKEE</sequence>
<evidence type="ECO:0000256" key="1">
    <source>
        <dbReference type="SAM" id="MobiDB-lite"/>
    </source>
</evidence>
<dbReference type="EMBL" id="OB794679">
    <property type="protein sequence ID" value="CAD7430850.1"/>
    <property type="molecule type" value="Genomic_DNA"/>
</dbReference>
<protein>
    <submittedName>
        <fullName evidence="2">Uncharacterized protein</fullName>
    </submittedName>
</protein>
<organism evidence="2">
    <name type="scientific">Timema monikensis</name>
    <dbReference type="NCBI Taxonomy" id="170555"/>
    <lineage>
        <taxon>Eukaryota</taxon>
        <taxon>Metazoa</taxon>
        <taxon>Ecdysozoa</taxon>
        <taxon>Arthropoda</taxon>
        <taxon>Hexapoda</taxon>
        <taxon>Insecta</taxon>
        <taxon>Pterygota</taxon>
        <taxon>Neoptera</taxon>
        <taxon>Polyneoptera</taxon>
        <taxon>Phasmatodea</taxon>
        <taxon>Timematodea</taxon>
        <taxon>Timematoidea</taxon>
        <taxon>Timematidae</taxon>
        <taxon>Timema</taxon>
    </lineage>
</organism>
<feature type="compositionally biased region" description="Polar residues" evidence="1">
    <location>
        <begin position="51"/>
        <end position="69"/>
    </location>
</feature>